<protein>
    <recommendedName>
        <fullName evidence="3">Carboxylic ester hydrolase</fullName>
        <ecNumber evidence="3">3.1.1.-</ecNumber>
    </recommendedName>
</protein>
<accession>A0A507R085</accession>
<dbReference type="GO" id="GO:0016787">
    <property type="term" value="F:hydrolase activity"/>
    <property type="evidence" value="ECO:0007669"/>
    <property type="project" value="UniProtKB-KW"/>
</dbReference>
<dbReference type="SUPFAM" id="SSF53474">
    <property type="entry name" value="alpha/beta-Hydrolases"/>
    <property type="match status" value="1"/>
</dbReference>
<dbReference type="AlphaFoldDB" id="A0A507R085"/>
<dbReference type="InterPro" id="IPR002018">
    <property type="entry name" value="CarbesteraseB"/>
</dbReference>
<feature type="domain" description="Carboxylesterase type B" evidence="4">
    <location>
        <begin position="22"/>
        <end position="522"/>
    </location>
</feature>
<dbReference type="OrthoDB" id="408631at2759"/>
<keyword evidence="2 3" id="KW-0378">Hydrolase</keyword>
<feature type="chain" id="PRO_5021511161" description="Carboxylic ester hydrolase" evidence="3">
    <location>
        <begin position="24"/>
        <end position="543"/>
    </location>
</feature>
<feature type="signal peptide" evidence="3">
    <location>
        <begin position="1"/>
        <end position="23"/>
    </location>
</feature>
<keyword evidence="3" id="KW-0732">Signal</keyword>
<dbReference type="InterPro" id="IPR019826">
    <property type="entry name" value="Carboxylesterase_B_AS"/>
</dbReference>
<keyword evidence="6" id="KW-1185">Reference proteome</keyword>
<dbReference type="PROSITE" id="PS00122">
    <property type="entry name" value="CARBOXYLESTERASE_B_1"/>
    <property type="match status" value="1"/>
</dbReference>
<comment type="caution">
    <text evidence="5">The sequence shown here is derived from an EMBL/GenBank/DDBJ whole genome shotgun (WGS) entry which is preliminary data.</text>
</comment>
<dbReference type="PANTHER" id="PTHR11559">
    <property type="entry name" value="CARBOXYLESTERASE"/>
    <property type="match status" value="1"/>
</dbReference>
<evidence type="ECO:0000256" key="3">
    <source>
        <dbReference type="RuleBase" id="RU361235"/>
    </source>
</evidence>
<evidence type="ECO:0000313" key="5">
    <source>
        <dbReference type="EMBL" id="TQB73422.1"/>
    </source>
</evidence>
<dbReference type="Pfam" id="PF00135">
    <property type="entry name" value="COesterase"/>
    <property type="match status" value="1"/>
</dbReference>
<sequence>MAKILPLVTALFTLLLAPVLVQGQVQGNVKNLGYANYRGVVQDNGISYWLGMRYAAAPLGNLRFAEPQDPPVQEGIVNATEFGPLCIATGVYPISSTHGEDCLMVDVFAPTNGSNLPVYFFIQGGAFNANSNPNYNGSGLVEASGNNIVVVSINYRVGPYGFLAAPEVVENGAGLNNGLKDIIQGLRWVNQHISAFGGDPNHVTIGGDSAGAYVVSLLLTAYGADGTLDNLFHAAAAESSSFGNERNIFDNAYAYDELVNKTGCATEFDPIDCLRRLDVNTLQKANKGYHDPDTPINPGNSYLPTIDGDLVPDYTQNLIQQGKFMKIPVIFGDDTNEGTMFVHKSTNTVQDADNFLRSNIQSINDSQIAQINSIYMAHPDDPVYPDAGQYWQGASNAFGEIKYICAGITYSSAYNSDPTTAQSNWNYHYAVIDPPANQSGMGTIHTIEINAIWGPGYLSTTSPASYSTVNAPIVPLMQGYWTSFIRDFNPNTYRAPGSPQWDPWGSNYSRLFIRTNDTHMETVPEDQSERCSQVLPVWYNPQP</sequence>
<dbReference type="EMBL" id="VIFY01000044">
    <property type="protein sequence ID" value="TQB73422.1"/>
    <property type="molecule type" value="Genomic_DNA"/>
</dbReference>
<dbReference type="InterPro" id="IPR029058">
    <property type="entry name" value="AB_hydrolase_fold"/>
</dbReference>
<proteinExistence type="inferred from homology"/>
<organism evidence="5 6">
    <name type="scientific">Monascus purpureus</name>
    <name type="common">Red mold</name>
    <name type="synonym">Monascus anka</name>
    <dbReference type="NCBI Taxonomy" id="5098"/>
    <lineage>
        <taxon>Eukaryota</taxon>
        <taxon>Fungi</taxon>
        <taxon>Dikarya</taxon>
        <taxon>Ascomycota</taxon>
        <taxon>Pezizomycotina</taxon>
        <taxon>Eurotiomycetes</taxon>
        <taxon>Eurotiomycetidae</taxon>
        <taxon>Eurotiales</taxon>
        <taxon>Aspergillaceae</taxon>
        <taxon>Monascus</taxon>
    </lineage>
</organism>
<dbReference type="EC" id="3.1.1.-" evidence="3"/>
<reference evidence="5 6" key="1">
    <citation type="submission" date="2019-06" db="EMBL/GenBank/DDBJ databases">
        <title>Wine fermentation using esterase from Monascus purpureus.</title>
        <authorList>
            <person name="Geng C."/>
            <person name="Zhang Y."/>
        </authorList>
    </citation>
    <scope>NUCLEOTIDE SEQUENCE [LARGE SCALE GENOMIC DNA]</scope>
    <source>
        <strain evidence="5">HQ1</strain>
    </source>
</reference>
<dbReference type="Proteomes" id="UP000319663">
    <property type="component" value="Unassembled WGS sequence"/>
</dbReference>
<dbReference type="STRING" id="5098.A0A507R085"/>
<evidence type="ECO:0000313" key="6">
    <source>
        <dbReference type="Proteomes" id="UP000319663"/>
    </source>
</evidence>
<dbReference type="Gene3D" id="3.40.50.1820">
    <property type="entry name" value="alpha/beta hydrolase"/>
    <property type="match status" value="1"/>
</dbReference>
<comment type="similarity">
    <text evidence="1 3">Belongs to the type-B carboxylesterase/lipase family.</text>
</comment>
<evidence type="ECO:0000259" key="4">
    <source>
        <dbReference type="Pfam" id="PF00135"/>
    </source>
</evidence>
<evidence type="ECO:0000256" key="2">
    <source>
        <dbReference type="ARBA" id="ARBA00022801"/>
    </source>
</evidence>
<name>A0A507R085_MONPU</name>
<dbReference type="InterPro" id="IPR050309">
    <property type="entry name" value="Type-B_Carboxylest/Lipase"/>
</dbReference>
<evidence type="ECO:0000256" key="1">
    <source>
        <dbReference type="ARBA" id="ARBA00005964"/>
    </source>
</evidence>
<gene>
    <name evidence="5" type="ORF">MPDQ_005822</name>
</gene>